<feature type="transmembrane region" description="Helical" evidence="1">
    <location>
        <begin position="47"/>
        <end position="69"/>
    </location>
</feature>
<dbReference type="RefSeq" id="WP_247419980.1">
    <property type="nucleotide sequence ID" value="NZ_JALLGW010000002.1"/>
</dbReference>
<accession>A0ABD5RIY4</accession>
<organism evidence="2 3">
    <name type="scientific">Halomarina salina</name>
    <dbReference type="NCBI Taxonomy" id="1872699"/>
    <lineage>
        <taxon>Archaea</taxon>
        <taxon>Methanobacteriati</taxon>
        <taxon>Methanobacteriota</taxon>
        <taxon>Stenosarchaea group</taxon>
        <taxon>Halobacteria</taxon>
        <taxon>Halobacteriales</taxon>
        <taxon>Natronomonadaceae</taxon>
        <taxon>Halomarina</taxon>
    </lineage>
</organism>
<name>A0ABD5RIY4_9EURY</name>
<reference evidence="2 3" key="1">
    <citation type="journal article" date="2019" name="Int. J. Syst. Evol. Microbiol.">
        <title>The Global Catalogue of Microorganisms (GCM) 10K type strain sequencing project: providing services to taxonomists for standard genome sequencing and annotation.</title>
        <authorList>
            <consortium name="The Broad Institute Genomics Platform"/>
            <consortium name="The Broad Institute Genome Sequencing Center for Infectious Disease"/>
            <person name="Wu L."/>
            <person name="Ma J."/>
        </authorList>
    </citation>
    <scope>NUCLEOTIDE SEQUENCE [LARGE SCALE GENOMIC DNA]</scope>
    <source>
        <strain evidence="2 3">CGMCC 1.12543</strain>
    </source>
</reference>
<keyword evidence="1" id="KW-1133">Transmembrane helix</keyword>
<protein>
    <submittedName>
        <fullName evidence="2">Uncharacterized protein</fullName>
    </submittedName>
</protein>
<evidence type="ECO:0000256" key="1">
    <source>
        <dbReference type="SAM" id="Phobius"/>
    </source>
</evidence>
<keyword evidence="1" id="KW-0812">Transmembrane</keyword>
<proteinExistence type="predicted"/>
<sequence length="76" mass="8182">MDQRYKDALIIGGMGVATLGTLIIGELSSSGGVNLWEEAGRFDLPIIVAWLFGIGAVIFSILIVTNVYYPNSDYEG</sequence>
<evidence type="ECO:0000313" key="3">
    <source>
        <dbReference type="Proteomes" id="UP001596099"/>
    </source>
</evidence>
<comment type="caution">
    <text evidence="2">The sequence shown here is derived from an EMBL/GenBank/DDBJ whole genome shotgun (WGS) entry which is preliminary data.</text>
</comment>
<evidence type="ECO:0000313" key="2">
    <source>
        <dbReference type="EMBL" id="MFC5970557.1"/>
    </source>
</evidence>
<dbReference type="EMBL" id="JBHSQH010000001">
    <property type="protein sequence ID" value="MFC5970557.1"/>
    <property type="molecule type" value="Genomic_DNA"/>
</dbReference>
<keyword evidence="3" id="KW-1185">Reference proteome</keyword>
<dbReference type="Proteomes" id="UP001596099">
    <property type="component" value="Unassembled WGS sequence"/>
</dbReference>
<dbReference type="AlphaFoldDB" id="A0ABD5RIY4"/>
<keyword evidence="1" id="KW-0472">Membrane</keyword>
<feature type="transmembrane region" description="Helical" evidence="1">
    <location>
        <begin position="7"/>
        <end position="27"/>
    </location>
</feature>
<gene>
    <name evidence="2" type="ORF">ACFPYI_04360</name>
</gene>